<evidence type="ECO:0000313" key="3">
    <source>
        <dbReference type="EMBL" id="MBA9028693.1"/>
    </source>
</evidence>
<dbReference type="Pfam" id="PF00561">
    <property type="entry name" value="Abhydrolase_1"/>
    <property type="match status" value="1"/>
</dbReference>
<comment type="caution">
    <text evidence="3">The sequence shown here is derived from an EMBL/GenBank/DDBJ whole genome shotgun (WGS) entry which is preliminary data.</text>
</comment>
<dbReference type="InterPro" id="IPR051340">
    <property type="entry name" value="Haloalkane_dehalogenase"/>
</dbReference>
<name>A0ABR6CVJ4_9BACI</name>
<evidence type="ECO:0000256" key="1">
    <source>
        <dbReference type="ARBA" id="ARBA00022801"/>
    </source>
</evidence>
<dbReference type="Gene3D" id="3.40.50.1820">
    <property type="entry name" value="alpha/beta hydrolase"/>
    <property type="match status" value="1"/>
</dbReference>
<dbReference type="SUPFAM" id="SSF53474">
    <property type="entry name" value="alpha/beta-Hydrolases"/>
    <property type="match status" value="1"/>
</dbReference>
<proteinExistence type="predicted"/>
<evidence type="ECO:0000313" key="4">
    <source>
        <dbReference type="Proteomes" id="UP000626697"/>
    </source>
</evidence>
<feature type="domain" description="AB hydrolase-1" evidence="2">
    <location>
        <begin position="25"/>
        <end position="99"/>
    </location>
</feature>
<keyword evidence="1" id="KW-0378">Hydrolase</keyword>
<dbReference type="EMBL" id="JACJHX010000017">
    <property type="protein sequence ID" value="MBA9028693.1"/>
    <property type="molecule type" value="Genomic_DNA"/>
</dbReference>
<gene>
    <name evidence="3" type="ORF">HNP81_004013</name>
</gene>
<keyword evidence="4" id="KW-1185">Reference proteome</keyword>
<dbReference type="PANTHER" id="PTHR42977">
    <property type="entry name" value="HYDROLASE-RELATED"/>
    <property type="match status" value="1"/>
</dbReference>
<organism evidence="3 4">
    <name type="scientific">Peribacillus huizhouensis</name>
    <dbReference type="NCBI Taxonomy" id="1501239"/>
    <lineage>
        <taxon>Bacteria</taxon>
        <taxon>Bacillati</taxon>
        <taxon>Bacillota</taxon>
        <taxon>Bacilli</taxon>
        <taxon>Bacillales</taxon>
        <taxon>Bacillaceae</taxon>
        <taxon>Peribacillus</taxon>
    </lineage>
</organism>
<dbReference type="PANTHER" id="PTHR42977:SF3">
    <property type="entry name" value="AB HYDROLASE-1 DOMAIN-CONTAINING PROTEIN"/>
    <property type="match status" value="1"/>
</dbReference>
<dbReference type="Proteomes" id="UP000626697">
    <property type="component" value="Unassembled WGS sequence"/>
</dbReference>
<dbReference type="InterPro" id="IPR000073">
    <property type="entry name" value="AB_hydrolase_1"/>
</dbReference>
<dbReference type="RefSeq" id="WP_051404771.1">
    <property type="nucleotide sequence ID" value="NZ_JACJHX010000017.1"/>
</dbReference>
<dbReference type="InterPro" id="IPR029058">
    <property type="entry name" value="AB_hydrolase_fold"/>
</dbReference>
<protein>
    <submittedName>
        <fullName evidence="3">Pimeloyl-ACP methyl ester carboxylesterase</fullName>
    </submittedName>
</protein>
<accession>A0ABR6CVJ4</accession>
<reference evidence="3 4" key="1">
    <citation type="submission" date="2020-08" db="EMBL/GenBank/DDBJ databases">
        <title>Genomic Encyclopedia of Type Strains, Phase IV (KMG-IV): sequencing the most valuable type-strain genomes for metagenomic binning, comparative biology and taxonomic classification.</title>
        <authorList>
            <person name="Goeker M."/>
        </authorList>
    </citation>
    <scope>NUCLEOTIDE SEQUENCE [LARGE SCALE GENOMIC DNA]</scope>
    <source>
        <strain evidence="3 4">DSM 105481</strain>
    </source>
</reference>
<evidence type="ECO:0000259" key="2">
    <source>
        <dbReference type="Pfam" id="PF00561"/>
    </source>
</evidence>
<sequence length="240" mass="26862">MLEGWVKNGDIRIHYIDNTGPSIEPPLVIIPGLTETGEEYEDILRALAPRRALVITMRGRGRSDAPEMGYTLEDHVTDIESVINHIHIENFVLFGFHRGVVYALGFAMENLSRLKGLIIGDYPAVETDLPEGWANLLVQKTGRTALTHMTLDTLKAIEHDSHEHPFWKELANVNCPVLILRGNQEGIGLTEEGAMEYLRSVPGARVKTISDDSSGIFNLESQELLDALKQFFEEAKNCRN</sequence>